<dbReference type="GO" id="GO:0009103">
    <property type="term" value="P:lipopolysaccharide biosynthetic process"/>
    <property type="evidence" value="ECO:0007669"/>
    <property type="project" value="UniProtKB-KW"/>
</dbReference>
<feature type="transmembrane region" description="Helical" evidence="8">
    <location>
        <begin position="232"/>
        <end position="254"/>
    </location>
</feature>
<dbReference type="SUPFAM" id="SSF53448">
    <property type="entry name" value="Nucleotide-diphospho-sugar transferases"/>
    <property type="match status" value="1"/>
</dbReference>
<name>A0A1F5ZHV0_9BACT</name>
<dbReference type="EMBL" id="MFIZ01000009">
    <property type="protein sequence ID" value="OGG11971.1"/>
    <property type="molecule type" value="Genomic_DNA"/>
</dbReference>
<evidence type="ECO:0000256" key="3">
    <source>
        <dbReference type="ARBA" id="ARBA00022679"/>
    </source>
</evidence>
<dbReference type="InterPro" id="IPR029044">
    <property type="entry name" value="Nucleotide-diphossugar_trans"/>
</dbReference>
<dbReference type="Pfam" id="PF00535">
    <property type="entry name" value="Glycos_transf_2"/>
    <property type="match status" value="1"/>
</dbReference>
<accession>A0A1F5ZHV0</accession>
<evidence type="ECO:0000256" key="8">
    <source>
        <dbReference type="SAM" id="Phobius"/>
    </source>
</evidence>
<dbReference type="PANTHER" id="PTHR48090:SF3">
    <property type="entry name" value="UNDECAPRENYL-PHOSPHATE 4-DEOXY-4-FORMAMIDO-L-ARABINOSE TRANSFERASE"/>
    <property type="match status" value="1"/>
</dbReference>
<keyword evidence="4 8" id="KW-0812">Transmembrane</keyword>
<reference evidence="10 11" key="1">
    <citation type="journal article" date="2016" name="Nat. Commun.">
        <title>Thousands of microbial genomes shed light on interconnected biogeochemical processes in an aquifer system.</title>
        <authorList>
            <person name="Anantharaman K."/>
            <person name="Brown C.T."/>
            <person name="Hug L.A."/>
            <person name="Sharon I."/>
            <person name="Castelle C.J."/>
            <person name="Probst A.J."/>
            <person name="Thomas B.C."/>
            <person name="Singh A."/>
            <person name="Wilkins M.J."/>
            <person name="Karaoz U."/>
            <person name="Brodie E.L."/>
            <person name="Williams K.H."/>
            <person name="Hubbard S.S."/>
            <person name="Banfield J.F."/>
        </authorList>
    </citation>
    <scope>NUCLEOTIDE SEQUENCE [LARGE SCALE GENOMIC DNA]</scope>
</reference>
<dbReference type="Proteomes" id="UP000177268">
    <property type="component" value="Unassembled WGS sequence"/>
</dbReference>
<feature type="transmembrane region" description="Helical" evidence="8">
    <location>
        <begin position="266"/>
        <end position="291"/>
    </location>
</feature>
<gene>
    <name evidence="10" type="ORF">A2Z00_04075</name>
</gene>
<comment type="caution">
    <text evidence="10">The sequence shown here is derived from an EMBL/GenBank/DDBJ whole genome shotgun (WGS) entry which is preliminary data.</text>
</comment>
<evidence type="ECO:0000313" key="11">
    <source>
        <dbReference type="Proteomes" id="UP000177268"/>
    </source>
</evidence>
<evidence type="ECO:0000256" key="1">
    <source>
        <dbReference type="ARBA" id="ARBA00022475"/>
    </source>
</evidence>
<evidence type="ECO:0000313" key="10">
    <source>
        <dbReference type="EMBL" id="OGG11971.1"/>
    </source>
</evidence>
<dbReference type="Gene3D" id="3.90.550.10">
    <property type="entry name" value="Spore Coat Polysaccharide Biosynthesis Protein SpsA, Chain A"/>
    <property type="match status" value="1"/>
</dbReference>
<keyword evidence="7 8" id="KW-0472">Membrane</keyword>
<keyword evidence="3" id="KW-0808">Transferase</keyword>
<keyword evidence="6 8" id="KW-1133">Transmembrane helix</keyword>
<dbReference type="InterPro" id="IPR050256">
    <property type="entry name" value="Glycosyltransferase_2"/>
</dbReference>
<evidence type="ECO:0000259" key="9">
    <source>
        <dbReference type="Pfam" id="PF00535"/>
    </source>
</evidence>
<keyword evidence="2" id="KW-0328">Glycosyltransferase</keyword>
<dbReference type="CDD" id="cd04187">
    <property type="entry name" value="DPM1_like_bac"/>
    <property type="match status" value="1"/>
</dbReference>
<dbReference type="STRING" id="1798370.A2Z00_04075"/>
<feature type="domain" description="Glycosyltransferase 2-like" evidence="9">
    <location>
        <begin position="8"/>
        <end position="171"/>
    </location>
</feature>
<dbReference type="GO" id="GO:0005886">
    <property type="term" value="C:plasma membrane"/>
    <property type="evidence" value="ECO:0007669"/>
    <property type="project" value="TreeGrafter"/>
</dbReference>
<evidence type="ECO:0000256" key="4">
    <source>
        <dbReference type="ARBA" id="ARBA00022692"/>
    </source>
</evidence>
<evidence type="ECO:0000256" key="5">
    <source>
        <dbReference type="ARBA" id="ARBA00022985"/>
    </source>
</evidence>
<organism evidence="10 11">
    <name type="scientific">Candidatus Gottesmanbacteria bacterium RBG_13_45_10</name>
    <dbReference type="NCBI Taxonomy" id="1798370"/>
    <lineage>
        <taxon>Bacteria</taxon>
        <taxon>Candidatus Gottesmaniibacteriota</taxon>
    </lineage>
</organism>
<dbReference type="PANTHER" id="PTHR48090">
    <property type="entry name" value="UNDECAPRENYL-PHOSPHATE 4-DEOXY-4-FORMAMIDO-L-ARABINOSE TRANSFERASE-RELATED"/>
    <property type="match status" value="1"/>
</dbReference>
<evidence type="ECO:0000256" key="7">
    <source>
        <dbReference type="ARBA" id="ARBA00023136"/>
    </source>
</evidence>
<protein>
    <recommendedName>
        <fullName evidence="9">Glycosyltransferase 2-like domain-containing protein</fullName>
    </recommendedName>
</protein>
<dbReference type="GO" id="GO:0016757">
    <property type="term" value="F:glycosyltransferase activity"/>
    <property type="evidence" value="ECO:0007669"/>
    <property type="project" value="UniProtKB-KW"/>
</dbReference>
<keyword evidence="5" id="KW-0448">Lipopolysaccharide biosynthesis</keyword>
<proteinExistence type="predicted"/>
<evidence type="ECO:0000256" key="6">
    <source>
        <dbReference type="ARBA" id="ARBA00022989"/>
    </source>
</evidence>
<dbReference type="InterPro" id="IPR001173">
    <property type="entry name" value="Glyco_trans_2-like"/>
</dbReference>
<sequence>MKRKKLISIGIPCFNEELNVIPAYEELLSVTKGLNNYTFEFIFVDNGSTDATREKIAGLVTKDKRVRGVFLSRNFGPESSGQAAIDFARGDAYVFYEGDMQDPARVIPTFIKKWEEGYDVVVGIRTKIEDNMFMTIMRKSFYRIFRAVSNIDVPVNAGSFELMSKRVLDAIRALPERYRFHRGLRAWVGFTHAYVSYERRRRLRGKSSYNLLEYFRHAERSFFGFSYVPLDFIVYLGIFLVVGSFIVFFIYLMYRIFYYPARITDLPVILGVIIFFGGIQLLALSFVGKYVQVIVEETKARPMYIVEEVVERKR</sequence>
<evidence type="ECO:0000256" key="2">
    <source>
        <dbReference type="ARBA" id="ARBA00022676"/>
    </source>
</evidence>
<dbReference type="AlphaFoldDB" id="A0A1F5ZHV0"/>
<keyword evidence="1" id="KW-1003">Cell membrane</keyword>